<dbReference type="EMBL" id="BARS01022344">
    <property type="protein sequence ID" value="GAG13244.1"/>
    <property type="molecule type" value="Genomic_DNA"/>
</dbReference>
<feature type="non-terminal residue" evidence="2">
    <location>
        <position position="1"/>
    </location>
</feature>
<accession>X0V4Y2</accession>
<name>X0V4Y2_9ZZZZ</name>
<organism evidence="2">
    <name type="scientific">marine sediment metagenome</name>
    <dbReference type="NCBI Taxonomy" id="412755"/>
    <lineage>
        <taxon>unclassified sequences</taxon>
        <taxon>metagenomes</taxon>
        <taxon>ecological metagenomes</taxon>
    </lineage>
</organism>
<protein>
    <submittedName>
        <fullName evidence="2">Uncharacterized protein</fullName>
    </submittedName>
</protein>
<evidence type="ECO:0000313" key="2">
    <source>
        <dbReference type="EMBL" id="GAG13244.1"/>
    </source>
</evidence>
<evidence type="ECO:0000256" key="1">
    <source>
        <dbReference type="SAM" id="MobiDB-lite"/>
    </source>
</evidence>
<reference evidence="2" key="1">
    <citation type="journal article" date="2014" name="Front. Microbiol.">
        <title>High frequency of phylogenetically diverse reductive dehalogenase-homologous genes in deep subseafloor sedimentary metagenomes.</title>
        <authorList>
            <person name="Kawai M."/>
            <person name="Futagami T."/>
            <person name="Toyoda A."/>
            <person name="Takaki Y."/>
            <person name="Nishi S."/>
            <person name="Hori S."/>
            <person name="Arai W."/>
            <person name="Tsubouchi T."/>
            <person name="Morono Y."/>
            <person name="Uchiyama I."/>
            <person name="Ito T."/>
            <person name="Fujiyama A."/>
            <person name="Inagaki F."/>
            <person name="Takami H."/>
        </authorList>
    </citation>
    <scope>NUCLEOTIDE SEQUENCE</scope>
    <source>
        <strain evidence="2">Expedition CK06-06</strain>
    </source>
</reference>
<proteinExistence type="predicted"/>
<dbReference type="AlphaFoldDB" id="X0V4Y2"/>
<sequence>EREEDVKDLSVEEAYSRRRNKNQKSRRKGTPTESARSKEVGALRKFAGFVFKRAEALIDLAGFAEPADAEELLLSYREAAQRLEQLVLHLERQAQSRSSEIATASR</sequence>
<feature type="region of interest" description="Disordered" evidence="1">
    <location>
        <begin position="1"/>
        <end position="37"/>
    </location>
</feature>
<feature type="compositionally biased region" description="Basic and acidic residues" evidence="1">
    <location>
        <begin position="1"/>
        <end position="16"/>
    </location>
</feature>
<gene>
    <name evidence="2" type="ORF">S01H1_35736</name>
</gene>
<feature type="compositionally biased region" description="Basic residues" evidence="1">
    <location>
        <begin position="17"/>
        <end position="29"/>
    </location>
</feature>
<comment type="caution">
    <text evidence="2">The sequence shown here is derived from an EMBL/GenBank/DDBJ whole genome shotgun (WGS) entry which is preliminary data.</text>
</comment>